<organism evidence="5 6">
    <name type="scientific">Thermogymnomonas acidicola</name>
    <dbReference type="NCBI Taxonomy" id="399579"/>
    <lineage>
        <taxon>Archaea</taxon>
        <taxon>Methanobacteriati</taxon>
        <taxon>Thermoplasmatota</taxon>
        <taxon>Thermoplasmata</taxon>
        <taxon>Thermoplasmatales</taxon>
        <taxon>Thermogymnomonas</taxon>
    </lineage>
</organism>
<protein>
    <submittedName>
        <fullName evidence="5">Phytoene dehydrogenase</fullName>
    </submittedName>
</protein>
<evidence type="ECO:0000259" key="4">
    <source>
        <dbReference type="Pfam" id="PF01593"/>
    </source>
</evidence>
<evidence type="ECO:0000256" key="2">
    <source>
        <dbReference type="ARBA" id="ARBA00022746"/>
    </source>
</evidence>
<evidence type="ECO:0000256" key="3">
    <source>
        <dbReference type="ARBA" id="ARBA00023002"/>
    </source>
</evidence>
<keyword evidence="6" id="KW-1185">Reference proteome</keyword>
<dbReference type="PANTHER" id="PTHR43734:SF1">
    <property type="entry name" value="PHYTOENE DESATURASE"/>
    <property type="match status" value="1"/>
</dbReference>
<dbReference type="AlphaFoldDB" id="A0AA37BSJ7"/>
<comment type="caution">
    <text evidence="5">The sequence shown here is derived from an EMBL/GenBank/DDBJ whole genome shotgun (WGS) entry which is preliminary data.</text>
</comment>
<dbReference type="InterPro" id="IPR014105">
    <property type="entry name" value="Carotenoid/retinoid_OxRdtase"/>
</dbReference>
<sequence length="503" mass="55771">MRAVVVGGGFGGLASAAVLARMGFQVTVVEKNFALGGRARAFSEKGFTFDMGPSWYLMPEVFDRFFQAIGFRREDFYGLRKLDPSFEVVTDSARIKVKPDAGANRATLDSLEEGGYSKFMRYLRECSEIYRKTMSSLLYRPYSGMRSMLSPSVLRAALGMRLFSSMQEMNSSYFSSREMLYLTGFSSVFLGGDPSSIPAVYSMVNASIFGDGVFYPEGGFASVVGALAKAGQRLGVKFVTGEEIVGIRASGSRVTAVEGDHETYWGDLFVFNADYHHVEQDLLEPGLRSYSDAYWASRDVSPSALIAYIGLSGKLGLNHHTIVIKGDWEEHFQSIRKRSSGIPEDFAFYASARSKSDPSVAPQGCENLFLLIPVSVNFQESDTNRERTVQRALERLEEITGEGIRQRIVYMKTYCRRDFEKDYNAFLGSAFGLSQTLGQTAGLRPAMRSRKLRNMFYAGQYTHPGIGVPMTLISAQVLGSLISGSSYWPSEARLEDRNLAETS</sequence>
<evidence type="ECO:0000256" key="1">
    <source>
        <dbReference type="ARBA" id="ARBA00004829"/>
    </source>
</evidence>
<dbReference type="Gene3D" id="3.50.50.60">
    <property type="entry name" value="FAD/NAD(P)-binding domain"/>
    <property type="match status" value="2"/>
</dbReference>
<comment type="pathway">
    <text evidence="1">Carotenoid biosynthesis.</text>
</comment>
<feature type="domain" description="Amine oxidase" evidence="4">
    <location>
        <begin position="11"/>
        <end position="475"/>
    </location>
</feature>
<dbReference type="SUPFAM" id="SSF51905">
    <property type="entry name" value="FAD/NAD(P)-binding domain"/>
    <property type="match status" value="1"/>
</dbReference>
<proteinExistence type="predicted"/>
<dbReference type="GO" id="GO:0016117">
    <property type="term" value="P:carotenoid biosynthetic process"/>
    <property type="evidence" value="ECO:0007669"/>
    <property type="project" value="UniProtKB-KW"/>
</dbReference>
<keyword evidence="3" id="KW-0560">Oxidoreductase</keyword>
<dbReference type="PANTHER" id="PTHR43734">
    <property type="entry name" value="PHYTOENE DESATURASE"/>
    <property type="match status" value="1"/>
</dbReference>
<accession>A0AA37BSJ7</accession>
<dbReference type="GO" id="GO:0016491">
    <property type="term" value="F:oxidoreductase activity"/>
    <property type="evidence" value="ECO:0007669"/>
    <property type="project" value="UniProtKB-KW"/>
</dbReference>
<dbReference type="Pfam" id="PF01593">
    <property type="entry name" value="Amino_oxidase"/>
    <property type="match status" value="1"/>
</dbReference>
<gene>
    <name evidence="5" type="ORF">GCM10007108_11480</name>
</gene>
<dbReference type="NCBIfam" id="TIGR02734">
    <property type="entry name" value="crtI_fam"/>
    <property type="match status" value="1"/>
</dbReference>
<reference evidence="5" key="1">
    <citation type="journal article" date="2014" name="Int. J. Syst. Evol. Microbiol.">
        <title>Complete genome sequence of Corynebacterium casei LMG S-19264T (=DSM 44701T), isolated from a smear-ripened cheese.</title>
        <authorList>
            <consortium name="US DOE Joint Genome Institute (JGI-PGF)"/>
            <person name="Walter F."/>
            <person name="Albersmeier A."/>
            <person name="Kalinowski J."/>
            <person name="Ruckert C."/>
        </authorList>
    </citation>
    <scope>NUCLEOTIDE SEQUENCE</scope>
    <source>
        <strain evidence="5">JCM 13583</strain>
    </source>
</reference>
<reference evidence="5" key="2">
    <citation type="submission" date="2022-09" db="EMBL/GenBank/DDBJ databases">
        <authorList>
            <person name="Sun Q."/>
            <person name="Ohkuma M."/>
        </authorList>
    </citation>
    <scope>NUCLEOTIDE SEQUENCE</scope>
    <source>
        <strain evidence="5">JCM 13583</strain>
    </source>
</reference>
<name>A0AA37BSJ7_9ARCH</name>
<dbReference type="EMBL" id="BMNY01000001">
    <property type="protein sequence ID" value="GGM75252.1"/>
    <property type="molecule type" value="Genomic_DNA"/>
</dbReference>
<dbReference type="RefSeq" id="WP_188681053.1">
    <property type="nucleotide sequence ID" value="NZ_BMNY01000001.1"/>
</dbReference>
<dbReference type="Proteomes" id="UP000632195">
    <property type="component" value="Unassembled WGS sequence"/>
</dbReference>
<keyword evidence="2" id="KW-0125">Carotenoid biosynthesis</keyword>
<dbReference type="InterPro" id="IPR002937">
    <property type="entry name" value="Amino_oxidase"/>
</dbReference>
<evidence type="ECO:0000313" key="6">
    <source>
        <dbReference type="Proteomes" id="UP000632195"/>
    </source>
</evidence>
<evidence type="ECO:0000313" key="5">
    <source>
        <dbReference type="EMBL" id="GGM75252.1"/>
    </source>
</evidence>
<dbReference type="InterPro" id="IPR036188">
    <property type="entry name" value="FAD/NAD-bd_sf"/>
</dbReference>